<feature type="transmembrane region" description="Helical" evidence="7">
    <location>
        <begin position="381"/>
        <end position="404"/>
    </location>
</feature>
<dbReference type="PRINTS" id="PR01988">
    <property type="entry name" value="EXPORTERBACE"/>
</dbReference>
<sequence length="408" mass="43305">MKLPAYKQLLSPLKYRDFRLLWIGQAISAFGNPFQTVALSWLILQVTGSAVDLAICLLFLSIPMAASTLVGGVLTDRFDARVVMLWSDAIRVVTSGAIAVLAFTGWMPLWLLCAILLVHGTANGIFNPAANSIAPRVVPVEVLDGANSLASSVAQFGTLLGAVPAGFLVAAGQAGLAFLLNALSFAVAVWTTLQMKPLPLSPQTDTKKLTLLQQALQGFSYLGGMPWLVALIIMDMLAGLAAIGPLTVGLPLLSQQIFHTGAQGYGLLVWSFGCGTVVGMFLPSIIHPTRRRGLLMIGLQAVQFLLLIGIVFAPFPLALVLVFTHALTNGMISILFLSLIQAKVASNMLGRIMSFSFLASYGIVPLSQTATGIIAQQVGLYTLFLLASGIMLLGALWGLLVPAFRTLE</sequence>
<keyword evidence="6 7" id="KW-0472">Membrane</keyword>
<evidence type="ECO:0000256" key="4">
    <source>
        <dbReference type="ARBA" id="ARBA00022692"/>
    </source>
</evidence>
<dbReference type="InterPro" id="IPR036259">
    <property type="entry name" value="MFS_trans_sf"/>
</dbReference>
<dbReference type="PANTHER" id="PTHR23513">
    <property type="entry name" value="INTEGRAL MEMBRANE EFFLUX PROTEIN-RELATED"/>
    <property type="match status" value="1"/>
</dbReference>
<dbReference type="Pfam" id="PF05977">
    <property type="entry name" value="MFS_3"/>
    <property type="match status" value="1"/>
</dbReference>
<comment type="subcellular location">
    <subcellularLocation>
        <location evidence="1">Cell membrane</location>
        <topology evidence="1">Multi-pass membrane protein</topology>
    </subcellularLocation>
</comment>
<protein>
    <submittedName>
        <fullName evidence="9">MFS transporter</fullName>
    </submittedName>
</protein>
<feature type="transmembrane region" description="Helical" evidence="7">
    <location>
        <begin position="96"/>
        <end position="118"/>
    </location>
</feature>
<gene>
    <name evidence="9" type="ORF">EPA93_00220</name>
</gene>
<dbReference type="KEGG" id="kbs:EPA93_00220"/>
<feature type="transmembrane region" description="Helical" evidence="7">
    <location>
        <begin position="294"/>
        <end position="313"/>
    </location>
</feature>
<feature type="domain" description="Major facilitator superfamily (MFS) profile" evidence="8">
    <location>
        <begin position="17"/>
        <end position="406"/>
    </location>
</feature>
<dbReference type="AlphaFoldDB" id="A0A4P6JHW9"/>
<name>A0A4P6JHW9_KTERU</name>
<keyword evidence="10" id="KW-1185">Reference proteome</keyword>
<evidence type="ECO:0000256" key="6">
    <source>
        <dbReference type="ARBA" id="ARBA00023136"/>
    </source>
</evidence>
<feature type="transmembrane region" description="Helical" evidence="7">
    <location>
        <begin position="262"/>
        <end position="282"/>
    </location>
</feature>
<dbReference type="Proteomes" id="UP000290365">
    <property type="component" value="Chromosome"/>
</dbReference>
<evidence type="ECO:0000256" key="2">
    <source>
        <dbReference type="ARBA" id="ARBA00022448"/>
    </source>
</evidence>
<feature type="transmembrane region" description="Helical" evidence="7">
    <location>
        <begin position="20"/>
        <end position="44"/>
    </location>
</feature>
<evidence type="ECO:0000313" key="9">
    <source>
        <dbReference type="EMBL" id="QBD74502.1"/>
    </source>
</evidence>
<evidence type="ECO:0000256" key="7">
    <source>
        <dbReference type="SAM" id="Phobius"/>
    </source>
</evidence>
<feature type="transmembrane region" description="Helical" evidence="7">
    <location>
        <begin position="352"/>
        <end position="375"/>
    </location>
</feature>
<dbReference type="GO" id="GO:0005886">
    <property type="term" value="C:plasma membrane"/>
    <property type="evidence" value="ECO:0007669"/>
    <property type="project" value="UniProtKB-SubCell"/>
</dbReference>
<dbReference type="InterPro" id="IPR010290">
    <property type="entry name" value="TM_effector"/>
</dbReference>
<evidence type="ECO:0000256" key="3">
    <source>
        <dbReference type="ARBA" id="ARBA00022475"/>
    </source>
</evidence>
<dbReference type="PROSITE" id="PS50850">
    <property type="entry name" value="MFS"/>
    <property type="match status" value="1"/>
</dbReference>
<proteinExistence type="predicted"/>
<dbReference type="InterPro" id="IPR020846">
    <property type="entry name" value="MFS_dom"/>
</dbReference>
<dbReference type="Gene3D" id="1.20.1250.20">
    <property type="entry name" value="MFS general substrate transporter like domains"/>
    <property type="match status" value="1"/>
</dbReference>
<dbReference type="SUPFAM" id="SSF103473">
    <property type="entry name" value="MFS general substrate transporter"/>
    <property type="match status" value="1"/>
</dbReference>
<dbReference type="RefSeq" id="WP_129885101.1">
    <property type="nucleotide sequence ID" value="NZ_CP035758.1"/>
</dbReference>
<feature type="transmembrane region" description="Helical" evidence="7">
    <location>
        <begin position="50"/>
        <end position="75"/>
    </location>
</feature>
<keyword evidence="2" id="KW-0813">Transport</keyword>
<keyword evidence="3" id="KW-1003">Cell membrane</keyword>
<evidence type="ECO:0000256" key="5">
    <source>
        <dbReference type="ARBA" id="ARBA00022989"/>
    </source>
</evidence>
<dbReference type="PANTHER" id="PTHR23513:SF11">
    <property type="entry name" value="STAPHYLOFERRIN A TRANSPORTER"/>
    <property type="match status" value="1"/>
</dbReference>
<accession>A0A4P6JHW9</accession>
<dbReference type="OrthoDB" id="144362at2"/>
<dbReference type="InterPro" id="IPR022324">
    <property type="entry name" value="Bacilysin_exporter_BacE_put"/>
</dbReference>
<dbReference type="GO" id="GO:0022857">
    <property type="term" value="F:transmembrane transporter activity"/>
    <property type="evidence" value="ECO:0007669"/>
    <property type="project" value="InterPro"/>
</dbReference>
<keyword evidence="4 7" id="KW-0812">Transmembrane</keyword>
<evidence type="ECO:0000313" key="10">
    <source>
        <dbReference type="Proteomes" id="UP000290365"/>
    </source>
</evidence>
<dbReference type="CDD" id="cd06173">
    <property type="entry name" value="MFS_MefA_like"/>
    <property type="match status" value="1"/>
</dbReference>
<feature type="transmembrane region" description="Helical" evidence="7">
    <location>
        <begin position="165"/>
        <end position="190"/>
    </location>
</feature>
<reference evidence="9 10" key="1">
    <citation type="submission" date="2019-01" db="EMBL/GenBank/DDBJ databases">
        <title>Ktedonosporobacter rubrisoli SCAWS-G2.</title>
        <authorList>
            <person name="Huang Y."/>
            <person name="Yan B."/>
        </authorList>
    </citation>
    <scope>NUCLEOTIDE SEQUENCE [LARGE SCALE GENOMIC DNA]</scope>
    <source>
        <strain evidence="9 10">SCAWS-G2</strain>
    </source>
</reference>
<evidence type="ECO:0000256" key="1">
    <source>
        <dbReference type="ARBA" id="ARBA00004651"/>
    </source>
</evidence>
<keyword evidence="5 7" id="KW-1133">Transmembrane helix</keyword>
<feature type="transmembrane region" description="Helical" evidence="7">
    <location>
        <begin position="319"/>
        <end position="340"/>
    </location>
</feature>
<evidence type="ECO:0000259" key="8">
    <source>
        <dbReference type="PROSITE" id="PS50850"/>
    </source>
</evidence>
<organism evidence="9 10">
    <name type="scientific">Ktedonosporobacter rubrisoli</name>
    <dbReference type="NCBI Taxonomy" id="2509675"/>
    <lineage>
        <taxon>Bacteria</taxon>
        <taxon>Bacillati</taxon>
        <taxon>Chloroflexota</taxon>
        <taxon>Ktedonobacteria</taxon>
        <taxon>Ktedonobacterales</taxon>
        <taxon>Ktedonosporobacteraceae</taxon>
        <taxon>Ktedonosporobacter</taxon>
    </lineage>
</organism>
<feature type="transmembrane region" description="Helical" evidence="7">
    <location>
        <begin position="227"/>
        <end position="250"/>
    </location>
</feature>
<dbReference type="EMBL" id="CP035758">
    <property type="protein sequence ID" value="QBD74502.1"/>
    <property type="molecule type" value="Genomic_DNA"/>
</dbReference>